<comment type="similarity">
    <text evidence="1">Belongs to the bacterial AtpI family.</text>
</comment>
<accession>A0AAX1UKS1</accession>
<reference evidence="3 4" key="1">
    <citation type="submission" date="2018-08" db="EMBL/GenBank/DDBJ databases">
        <title>Draft genome sequence of Rhodobacter sphaeroides FY.</title>
        <authorList>
            <person name="Rayyan A."/>
            <person name="Meyer T.E."/>
            <person name="Kyndt J.A."/>
        </authorList>
    </citation>
    <scope>NUCLEOTIDE SEQUENCE [LARGE SCALE GENOMIC DNA]</scope>
    <source>
        <strain evidence="3 4">FY</strain>
    </source>
</reference>
<protein>
    <recommendedName>
        <fullName evidence="1">ATP synthase protein I</fullName>
    </recommendedName>
</protein>
<dbReference type="EMBL" id="QWGP01000010">
    <property type="protein sequence ID" value="RHZ94958.1"/>
    <property type="molecule type" value="Genomic_DNA"/>
</dbReference>
<keyword evidence="2" id="KW-0812">Transmembrane</keyword>
<keyword evidence="1" id="KW-0813">Transport</keyword>
<organism evidence="3 4">
    <name type="scientific">Cereibacter sphaeroides</name>
    <name type="common">Rhodobacter sphaeroides</name>
    <dbReference type="NCBI Taxonomy" id="1063"/>
    <lineage>
        <taxon>Bacteria</taxon>
        <taxon>Pseudomonadati</taxon>
        <taxon>Pseudomonadota</taxon>
        <taxon>Alphaproteobacteria</taxon>
        <taxon>Rhodobacterales</taxon>
        <taxon>Paracoccaceae</taxon>
        <taxon>Cereibacter</taxon>
    </lineage>
</organism>
<feature type="transmembrane region" description="Helical" evidence="2">
    <location>
        <begin position="40"/>
        <end position="58"/>
    </location>
</feature>
<name>A0AAX1UKS1_CERSP</name>
<dbReference type="AlphaFoldDB" id="A0AAX1UKS1"/>
<dbReference type="PIRSF" id="PIRSF032126">
    <property type="entry name" value="F0F1_ATP_synthase_subunit_I"/>
    <property type="match status" value="1"/>
</dbReference>
<dbReference type="InterPro" id="IPR016989">
    <property type="entry name" value="Atp1_alphaprobac"/>
</dbReference>
<dbReference type="GO" id="GO:1902600">
    <property type="term" value="P:proton transmembrane transport"/>
    <property type="evidence" value="ECO:0007669"/>
    <property type="project" value="UniProtKB-KW"/>
</dbReference>
<dbReference type="GO" id="GO:0045259">
    <property type="term" value="C:proton-transporting ATP synthase complex"/>
    <property type="evidence" value="ECO:0007669"/>
    <property type="project" value="UniProtKB-UniRule"/>
</dbReference>
<keyword evidence="1" id="KW-0406">Ion transport</keyword>
<dbReference type="InterPro" id="IPR032820">
    <property type="entry name" value="ATPase_put"/>
</dbReference>
<proteinExistence type="inferred from homology"/>
<dbReference type="GeneID" id="3720949"/>
<comment type="caution">
    <text evidence="3">The sequence shown here is derived from an EMBL/GenBank/DDBJ whole genome shotgun (WGS) entry which is preliminary data.</text>
</comment>
<evidence type="ECO:0000256" key="2">
    <source>
        <dbReference type="SAM" id="Phobius"/>
    </source>
</evidence>
<evidence type="ECO:0000313" key="4">
    <source>
        <dbReference type="Proteomes" id="UP000266305"/>
    </source>
</evidence>
<comment type="function">
    <text evidence="1">A possible function for this protein is to guide the assembly of the membrane sector of the ATPase enzyme complex.</text>
</comment>
<gene>
    <name evidence="3" type="ORF">D1114_11015</name>
</gene>
<sequence length="111" mass="12083">MADEPDPDRLRALEERIAKAHSGRQIKRSGAGKGFSQGEVAWRMVIELVSGMLLGLAIGYGLDWVFGTMPIFLMIFALLGFVAGVKTMLRTAQQLQASNRDRTADTSAKGD</sequence>
<evidence type="ECO:0000313" key="3">
    <source>
        <dbReference type="EMBL" id="RHZ94958.1"/>
    </source>
</evidence>
<keyword evidence="2" id="KW-1133">Transmembrane helix</keyword>
<keyword evidence="1 2" id="KW-0472">Membrane</keyword>
<feature type="transmembrane region" description="Helical" evidence="2">
    <location>
        <begin position="64"/>
        <end position="85"/>
    </location>
</feature>
<dbReference type="Proteomes" id="UP000266305">
    <property type="component" value="Unassembled WGS sequence"/>
</dbReference>
<keyword evidence="1" id="KW-0375">Hydrogen ion transport</keyword>
<dbReference type="Pfam" id="PF09527">
    <property type="entry name" value="ATPase_gene1"/>
    <property type="match status" value="1"/>
</dbReference>
<evidence type="ECO:0000256" key="1">
    <source>
        <dbReference type="PIRNR" id="PIRNR032126"/>
    </source>
</evidence>
<dbReference type="RefSeq" id="WP_002721377.1">
    <property type="nucleotide sequence ID" value="NZ_BJXO01000009.1"/>
</dbReference>